<dbReference type="Proteomes" id="UP001138757">
    <property type="component" value="Unassembled WGS sequence"/>
</dbReference>
<comment type="pathway">
    <text evidence="1 6">Carbohydrate biosynthesis; dTDP-L-rhamnose biosynthesis.</text>
</comment>
<dbReference type="FunFam" id="3.40.50.720:FF:000159">
    <property type="entry name" value="dTDP-4-dehydrorhamnose reductase"/>
    <property type="match status" value="1"/>
</dbReference>
<reference evidence="8" key="1">
    <citation type="submission" date="2021-05" db="EMBL/GenBank/DDBJ databases">
        <title>Genome of Sphingobium sp. strain.</title>
        <authorList>
            <person name="Fan R."/>
        </authorList>
    </citation>
    <scope>NUCLEOTIDE SEQUENCE</scope>
    <source>
        <strain evidence="8">H33</strain>
    </source>
</reference>
<dbReference type="SUPFAM" id="SSF51735">
    <property type="entry name" value="NAD(P)-binding Rossmann-fold domains"/>
    <property type="match status" value="1"/>
</dbReference>
<dbReference type="InterPro" id="IPR005913">
    <property type="entry name" value="dTDP_dehydrorham_reduct"/>
</dbReference>
<dbReference type="EC" id="1.1.1.133" evidence="3 6"/>
<dbReference type="GO" id="GO:0008831">
    <property type="term" value="F:dTDP-4-dehydrorhamnose reductase activity"/>
    <property type="evidence" value="ECO:0007669"/>
    <property type="project" value="UniProtKB-EC"/>
</dbReference>
<evidence type="ECO:0000256" key="5">
    <source>
        <dbReference type="ARBA" id="ARBA00048200"/>
    </source>
</evidence>
<dbReference type="GO" id="GO:0005829">
    <property type="term" value="C:cytosol"/>
    <property type="evidence" value="ECO:0007669"/>
    <property type="project" value="TreeGrafter"/>
</dbReference>
<comment type="cofactor">
    <cofactor evidence="6">
        <name>Mg(2+)</name>
        <dbReference type="ChEBI" id="CHEBI:18420"/>
    </cofactor>
    <text evidence="6">Binds 1 Mg(2+) ion per monomer.</text>
</comment>
<keyword evidence="9" id="KW-1185">Reference proteome</keyword>
<accession>A0A9X1DFF8</accession>
<evidence type="ECO:0000256" key="2">
    <source>
        <dbReference type="ARBA" id="ARBA00010944"/>
    </source>
</evidence>
<dbReference type="Gene3D" id="3.40.50.720">
    <property type="entry name" value="NAD(P)-binding Rossmann-like Domain"/>
    <property type="match status" value="1"/>
</dbReference>
<protein>
    <recommendedName>
        <fullName evidence="4 6">dTDP-4-dehydrorhamnose reductase</fullName>
        <ecNumber evidence="3 6">1.1.1.133</ecNumber>
    </recommendedName>
</protein>
<evidence type="ECO:0000256" key="1">
    <source>
        <dbReference type="ARBA" id="ARBA00004781"/>
    </source>
</evidence>
<evidence type="ECO:0000256" key="6">
    <source>
        <dbReference type="RuleBase" id="RU364082"/>
    </source>
</evidence>
<keyword evidence="6 8" id="KW-0560">Oxidoreductase</keyword>
<dbReference type="EMBL" id="JAHGAW010000013">
    <property type="protein sequence ID" value="MBT2188947.1"/>
    <property type="molecule type" value="Genomic_DNA"/>
</dbReference>
<feature type="domain" description="RmlD-like substrate binding" evidence="7">
    <location>
        <begin position="1"/>
        <end position="281"/>
    </location>
</feature>
<dbReference type="InterPro" id="IPR036291">
    <property type="entry name" value="NAD(P)-bd_dom_sf"/>
</dbReference>
<comment type="caution">
    <text evidence="8">The sequence shown here is derived from an EMBL/GenBank/DDBJ whole genome shotgun (WGS) entry which is preliminary data.</text>
</comment>
<comment type="similarity">
    <text evidence="2 6">Belongs to the dTDP-4-dehydrorhamnose reductase family.</text>
</comment>
<dbReference type="InterPro" id="IPR029903">
    <property type="entry name" value="RmlD-like-bd"/>
</dbReference>
<keyword evidence="6" id="KW-0521">NADP</keyword>
<dbReference type="RefSeq" id="WP_214625196.1">
    <property type="nucleotide sequence ID" value="NZ_JAHGAW010000013.1"/>
</dbReference>
<proteinExistence type="inferred from homology"/>
<dbReference type="PANTHER" id="PTHR10491:SF4">
    <property type="entry name" value="METHIONINE ADENOSYLTRANSFERASE 2 SUBUNIT BETA"/>
    <property type="match status" value="1"/>
</dbReference>
<dbReference type="Gene3D" id="3.90.25.10">
    <property type="entry name" value="UDP-galactose 4-epimerase, domain 1"/>
    <property type="match status" value="1"/>
</dbReference>
<sequence length="288" mass="30456">MKVLITGAGGQLGRALQSSAPAHADVVALDRQSLDIADEAAIVDLFDETEPDLVINAAAYTAVDRAESDQIEAHRINAEGAGALAAAAAVQRARFIHVSTDFVFDGSNGVPYRPDHPTAPLGVYGATKLAGEQAVQAAHPQALIVRTAWVYGVTGSNFVRTMLRLMADRDEVRVVADQVGTPTYAAGLARALWALDATGATGIHHWTDSGAASWYDFALAIQEEALAIGLLTRQVPVLPIATSDYPTPARRPSYSVLDKRSAIALVGAPAPHWRVHLRDMLGVIKANG</sequence>
<evidence type="ECO:0000313" key="8">
    <source>
        <dbReference type="EMBL" id="MBT2188947.1"/>
    </source>
</evidence>
<evidence type="ECO:0000313" key="9">
    <source>
        <dbReference type="Proteomes" id="UP001138757"/>
    </source>
</evidence>
<dbReference type="AlphaFoldDB" id="A0A9X1DFF8"/>
<dbReference type="GO" id="GO:0019305">
    <property type="term" value="P:dTDP-rhamnose biosynthetic process"/>
    <property type="evidence" value="ECO:0007669"/>
    <property type="project" value="TreeGrafter"/>
</dbReference>
<evidence type="ECO:0000256" key="4">
    <source>
        <dbReference type="ARBA" id="ARBA00017099"/>
    </source>
</evidence>
<comment type="function">
    <text evidence="6">Catalyzes the reduction of dTDP-6-deoxy-L-lyxo-4-hexulose to yield dTDP-L-rhamnose.</text>
</comment>
<gene>
    <name evidence="8" type="primary">rfbD</name>
    <name evidence="8" type="ORF">KK488_18535</name>
</gene>
<evidence type="ECO:0000256" key="3">
    <source>
        <dbReference type="ARBA" id="ARBA00012929"/>
    </source>
</evidence>
<dbReference type="Pfam" id="PF04321">
    <property type="entry name" value="RmlD_sub_bind"/>
    <property type="match status" value="1"/>
</dbReference>
<organism evidence="8 9">
    <name type="scientific">Sphingobium nicotianae</name>
    <dbReference type="NCBI Taxonomy" id="2782607"/>
    <lineage>
        <taxon>Bacteria</taxon>
        <taxon>Pseudomonadati</taxon>
        <taxon>Pseudomonadota</taxon>
        <taxon>Alphaproteobacteria</taxon>
        <taxon>Sphingomonadales</taxon>
        <taxon>Sphingomonadaceae</taxon>
        <taxon>Sphingobium</taxon>
    </lineage>
</organism>
<name>A0A9X1DFF8_9SPHN</name>
<dbReference type="PANTHER" id="PTHR10491">
    <property type="entry name" value="DTDP-4-DEHYDRORHAMNOSE REDUCTASE"/>
    <property type="match status" value="1"/>
</dbReference>
<evidence type="ECO:0000259" key="7">
    <source>
        <dbReference type="Pfam" id="PF04321"/>
    </source>
</evidence>
<dbReference type="CDD" id="cd05254">
    <property type="entry name" value="dTDP_HR_like_SDR_e"/>
    <property type="match status" value="1"/>
</dbReference>
<dbReference type="NCBIfam" id="TIGR01214">
    <property type="entry name" value="rmlD"/>
    <property type="match status" value="1"/>
</dbReference>
<comment type="catalytic activity">
    <reaction evidence="5 6">
        <text>dTDP-beta-L-rhamnose + NADP(+) = dTDP-4-dehydro-beta-L-rhamnose + NADPH + H(+)</text>
        <dbReference type="Rhea" id="RHEA:21796"/>
        <dbReference type="ChEBI" id="CHEBI:15378"/>
        <dbReference type="ChEBI" id="CHEBI:57510"/>
        <dbReference type="ChEBI" id="CHEBI:57783"/>
        <dbReference type="ChEBI" id="CHEBI:58349"/>
        <dbReference type="ChEBI" id="CHEBI:62830"/>
        <dbReference type="EC" id="1.1.1.133"/>
    </reaction>
</comment>